<accession>A0A4V0P1J5</accession>
<comment type="subcellular location">
    <subcellularLocation>
        <location evidence="1">Cell membrane</location>
        <topology evidence="1">Multi-pass membrane protein</topology>
    </subcellularLocation>
</comment>
<evidence type="ECO:0000256" key="1">
    <source>
        <dbReference type="ARBA" id="ARBA00004651"/>
    </source>
</evidence>
<evidence type="ECO:0000256" key="5">
    <source>
        <dbReference type="ARBA" id="ARBA00023136"/>
    </source>
</evidence>
<dbReference type="EMBL" id="AP018732">
    <property type="protein sequence ID" value="BBE41940.1"/>
    <property type="molecule type" value="Genomic_DNA"/>
</dbReference>
<dbReference type="InterPro" id="IPR056569">
    <property type="entry name" value="ArlJ-like"/>
</dbReference>
<evidence type="ECO:0000313" key="9">
    <source>
        <dbReference type="Proteomes" id="UP000509448"/>
    </source>
</evidence>
<feature type="transmembrane region" description="Helical" evidence="6">
    <location>
        <begin position="314"/>
        <end position="339"/>
    </location>
</feature>
<protein>
    <recommendedName>
        <fullName evidence="7">Type II secretion system protein GspF domain-containing protein</fullName>
    </recommendedName>
</protein>
<dbReference type="PANTHER" id="PTHR35402:SF1">
    <property type="entry name" value="TYPE II SECRETION SYSTEM PROTEIN GSPF DOMAIN-CONTAINING PROTEIN"/>
    <property type="match status" value="1"/>
</dbReference>
<organism evidence="8 9">
    <name type="scientific">Conexivisphaera calida</name>
    <dbReference type="NCBI Taxonomy" id="1874277"/>
    <lineage>
        <taxon>Archaea</taxon>
        <taxon>Nitrososphaerota</taxon>
        <taxon>Conexivisphaeria</taxon>
        <taxon>Conexivisphaerales</taxon>
        <taxon>Conexivisphaeraceae</taxon>
        <taxon>Conexivisphaera</taxon>
    </lineage>
</organism>
<feature type="transmembrane region" description="Helical" evidence="6">
    <location>
        <begin position="57"/>
        <end position="78"/>
    </location>
</feature>
<reference evidence="8 9" key="1">
    <citation type="journal article" date="2019" name="ISME J.">
        <title>Isolation and characterization of a thermophilic sulfur- and iron-reducing thaumarchaeote from a terrestrial acidic hot spring.</title>
        <authorList>
            <person name="Kato S."/>
            <person name="Itoh T."/>
            <person name="Yuki M."/>
            <person name="Nagamori M."/>
            <person name="Ohnishi M."/>
            <person name="Uematsu K."/>
            <person name="Suzuki K."/>
            <person name="Takashina T."/>
            <person name="Ohkuma M."/>
        </authorList>
    </citation>
    <scope>NUCLEOTIDE SEQUENCE [LARGE SCALE GENOMIC DNA]</scope>
    <source>
        <strain evidence="8 9">NAS-02</strain>
    </source>
</reference>
<proteinExistence type="predicted"/>
<evidence type="ECO:0000259" key="7">
    <source>
        <dbReference type="Pfam" id="PF00482"/>
    </source>
</evidence>
<feature type="transmembrane region" description="Helical" evidence="6">
    <location>
        <begin position="130"/>
        <end position="155"/>
    </location>
</feature>
<keyword evidence="4 6" id="KW-1133">Transmembrane helix</keyword>
<keyword evidence="3 6" id="KW-0812">Transmembrane</keyword>
<feature type="transmembrane region" description="Helical" evidence="6">
    <location>
        <begin position="32"/>
        <end position="51"/>
    </location>
</feature>
<keyword evidence="2" id="KW-1003">Cell membrane</keyword>
<evidence type="ECO:0000256" key="2">
    <source>
        <dbReference type="ARBA" id="ARBA00022475"/>
    </source>
</evidence>
<dbReference type="Pfam" id="PF00482">
    <property type="entry name" value="T2SSF"/>
    <property type="match status" value="1"/>
</dbReference>
<gene>
    <name evidence="8" type="ORF">NAS2_0551</name>
</gene>
<keyword evidence="9" id="KW-1185">Reference proteome</keyword>
<evidence type="ECO:0000256" key="6">
    <source>
        <dbReference type="SAM" id="Phobius"/>
    </source>
</evidence>
<dbReference type="GO" id="GO:0005886">
    <property type="term" value="C:plasma membrane"/>
    <property type="evidence" value="ECO:0007669"/>
    <property type="project" value="UniProtKB-SubCell"/>
</dbReference>
<evidence type="ECO:0000256" key="3">
    <source>
        <dbReference type="ARBA" id="ARBA00022692"/>
    </source>
</evidence>
<evidence type="ECO:0000256" key="4">
    <source>
        <dbReference type="ARBA" id="ARBA00022989"/>
    </source>
</evidence>
<sequence>MLEALYGYRVTENLLRARGIELSRERYLRRELELCASVGVAAAAAFLIGSVLSGVPILLSTLISIVILIEAFALTAGLRGRALLARGMERARRPRRAPRLNLGGLISRLFREDRVRHMMDLSGILMPTDYFYGVATRSALIGAVVGALALGALAFVGRYSIIASALWVLSGAIAGLAVGIIAPYAYISYRSGSRSSRIEQDLSTWAAAMMAYVSSGASFPDALRRSTSALRNGPLRRELERILRDSEVLGSDPRSSLLAMAQRSPSQLLRELIVGLIDAMDSGKDLQEYFRESLMYILNNRRNYLRKLVNDMSLAAELFVMLFVVTPLLLAIILAVMGSMSVGAQPYYGELLAVIAFVFVPLVGVGYLLLVDSIYPRWW</sequence>
<keyword evidence="5 6" id="KW-0472">Membrane</keyword>
<evidence type="ECO:0000313" key="8">
    <source>
        <dbReference type="EMBL" id="BBE41940.1"/>
    </source>
</evidence>
<dbReference type="AlphaFoldDB" id="A0A4V0P1J5"/>
<feature type="transmembrane region" description="Helical" evidence="6">
    <location>
        <begin position="161"/>
        <end position="187"/>
    </location>
</feature>
<name>A0A4V0P1J5_9ARCH</name>
<feature type="domain" description="Type II secretion system protein GspF" evidence="7">
    <location>
        <begin position="208"/>
        <end position="333"/>
    </location>
</feature>
<dbReference type="Proteomes" id="UP000509448">
    <property type="component" value="Chromosome"/>
</dbReference>
<dbReference type="InterPro" id="IPR018076">
    <property type="entry name" value="T2SS_GspF_dom"/>
</dbReference>
<feature type="transmembrane region" description="Helical" evidence="6">
    <location>
        <begin position="351"/>
        <end position="370"/>
    </location>
</feature>
<dbReference type="PANTHER" id="PTHR35402">
    <property type="entry name" value="INTEGRAL MEMBRANE PROTEIN-RELATED"/>
    <property type="match status" value="1"/>
</dbReference>
<dbReference type="KEGG" id="ccai:NAS2_0551"/>